<feature type="region of interest" description="Disordered" evidence="1">
    <location>
        <begin position="273"/>
        <end position="299"/>
    </location>
</feature>
<dbReference type="RefSeq" id="WP_334659058.1">
    <property type="nucleotide sequence ID" value="NZ_JARULZ010000001.1"/>
</dbReference>
<evidence type="ECO:0000313" key="4">
    <source>
        <dbReference type="Proteomes" id="UP001310290"/>
    </source>
</evidence>
<dbReference type="PANTHER" id="PTHR43194">
    <property type="entry name" value="HYDROLASE ALPHA/BETA FOLD FAMILY"/>
    <property type="match status" value="1"/>
</dbReference>
<dbReference type="SUPFAM" id="SSF53474">
    <property type="entry name" value="alpha/beta-Hydrolases"/>
    <property type="match status" value="1"/>
</dbReference>
<comment type="caution">
    <text evidence="3">The sequence shown here is derived from an EMBL/GenBank/DDBJ whole genome shotgun (WGS) entry which is preliminary data.</text>
</comment>
<sequence>MPRAEANGVELFYEVAGSGDPLVLVHGSWGDHHHWLPVLPALAGRFRVLVYDRRGHSRSERPPGQGARREDEEDLAALMETLGLAPAYVAGNSFGASTALGLAARRPDLFRGIVAHDPPLTGIVPDDPRVRPLMRAVGERFASVLTHLRAHEPLAAARRFTDEIAVGPGTWDRLPPPVRQTFLANAPTFLDEHGDPHWADLDLAGLSGYTGPVLLTRGTDSPPWFAPITGRLMEALPQADTFTFEGAGHIPHVTHPEAYARAVTAFVDGAGPDPGAEAGAGAGAGAGFGAGRARESPRP</sequence>
<organism evidence="3 4">
    <name type="scientific">Streptomyces bottropensis</name>
    <dbReference type="NCBI Taxonomy" id="42235"/>
    <lineage>
        <taxon>Bacteria</taxon>
        <taxon>Bacillati</taxon>
        <taxon>Actinomycetota</taxon>
        <taxon>Actinomycetes</taxon>
        <taxon>Kitasatosporales</taxon>
        <taxon>Streptomycetaceae</taxon>
        <taxon>Streptomyces</taxon>
    </lineage>
</organism>
<reference evidence="3" key="1">
    <citation type="submission" date="2023-04" db="EMBL/GenBank/DDBJ databases">
        <title>Genomic diversity of scab-causing Streptomyces spp. in the province of Quebec, Canada.</title>
        <authorList>
            <person name="Biessy A."/>
            <person name="Cadieux M."/>
            <person name="Ciotola M."/>
            <person name="Filion M."/>
        </authorList>
    </citation>
    <scope>NUCLEOTIDE SEQUENCE</scope>
    <source>
        <strain evidence="3">B21-115</strain>
    </source>
</reference>
<dbReference type="PANTHER" id="PTHR43194:SF5">
    <property type="entry name" value="PIMELOYL-[ACYL-CARRIER PROTEIN] METHYL ESTER ESTERASE"/>
    <property type="match status" value="1"/>
</dbReference>
<dbReference type="Proteomes" id="UP001310290">
    <property type="component" value="Unassembled WGS sequence"/>
</dbReference>
<protein>
    <submittedName>
        <fullName evidence="3">Alpha/beta hydrolase</fullName>
    </submittedName>
</protein>
<dbReference type="Pfam" id="PF00561">
    <property type="entry name" value="Abhydrolase_1"/>
    <property type="match status" value="1"/>
</dbReference>
<evidence type="ECO:0000256" key="1">
    <source>
        <dbReference type="SAM" id="MobiDB-lite"/>
    </source>
</evidence>
<dbReference type="EMBL" id="JARULZ010000001">
    <property type="protein sequence ID" value="MEH0635129.1"/>
    <property type="molecule type" value="Genomic_DNA"/>
</dbReference>
<dbReference type="InterPro" id="IPR050228">
    <property type="entry name" value="Carboxylesterase_BioH"/>
</dbReference>
<evidence type="ECO:0000313" key="3">
    <source>
        <dbReference type="EMBL" id="MEH0635129.1"/>
    </source>
</evidence>
<evidence type="ECO:0000259" key="2">
    <source>
        <dbReference type="Pfam" id="PF00561"/>
    </source>
</evidence>
<feature type="compositionally biased region" description="Gly residues" evidence="1">
    <location>
        <begin position="278"/>
        <end position="290"/>
    </location>
</feature>
<dbReference type="GO" id="GO:0016787">
    <property type="term" value="F:hydrolase activity"/>
    <property type="evidence" value="ECO:0007669"/>
    <property type="project" value="UniProtKB-KW"/>
</dbReference>
<keyword evidence="3" id="KW-0378">Hydrolase</keyword>
<dbReference type="InterPro" id="IPR000073">
    <property type="entry name" value="AB_hydrolase_1"/>
</dbReference>
<accession>A0ABU8AN78</accession>
<gene>
    <name evidence="3" type="ORF">QBA35_17645</name>
</gene>
<dbReference type="InterPro" id="IPR029058">
    <property type="entry name" value="AB_hydrolase_fold"/>
</dbReference>
<proteinExistence type="predicted"/>
<dbReference type="Gene3D" id="3.40.50.1820">
    <property type="entry name" value="alpha/beta hydrolase"/>
    <property type="match status" value="1"/>
</dbReference>
<keyword evidence="4" id="KW-1185">Reference proteome</keyword>
<name>A0ABU8AN78_9ACTN</name>
<feature type="domain" description="AB hydrolase-1" evidence="2">
    <location>
        <begin position="21"/>
        <end position="256"/>
    </location>
</feature>